<evidence type="ECO:0000259" key="3">
    <source>
        <dbReference type="PROSITE" id="PS51471"/>
    </source>
</evidence>
<proteinExistence type="inferred from homology"/>
<evidence type="ECO:0000256" key="2">
    <source>
        <dbReference type="RuleBase" id="RU003682"/>
    </source>
</evidence>
<sequence length="412" mass="46644">MRANISRPKLWLSIPRITHTELVHLKMGANDWVDEGGIDEPEYDKDVIVGDFDTIPVIDVDGILSDDLAKRREVAEKVRDACMRVGFFYIENHGIPEQLVQGAFEWARKFFSLPFEKKMEVYIDNQFNFRGYTPLHGSGRPGPDGKGNANEAFDWGHSPKLNDDPDEQFRDPYMRGENVWPTDMSGFEAHLSTYYRTLRAFCRSLAKCMALSLHLPETFFDPYITHPGCSAVLAHYPPQTKDSASRGLDAHTDAECKHISHPPISIAQQSLTQRPEVFTVLAPGSVRALEVANRQGQWISAPPRPGTFIVNVGDQLQAMTNNFYVSTRHRVMNYTGQERYSIPFFFSANWETVIQPLPELVAQGDDGKQGSGFPHISAGKMYKDMMIALHRVSANNPELVKWRRAFVQPLES</sequence>
<comment type="caution">
    <text evidence="4">The sequence shown here is derived from an EMBL/GenBank/DDBJ whole genome shotgun (WGS) entry which is preliminary data.</text>
</comment>
<keyword evidence="2" id="KW-0408">Iron</keyword>
<dbReference type="InterPro" id="IPR027443">
    <property type="entry name" value="IPNS-like_sf"/>
</dbReference>
<dbReference type="InterPro" id="IPR026992">
    <property type="entry name" value="DIOX_N"/>
</dbReference>
<dbReference type="OrthoDB" id="288590at2759"/>
<dbReference type="GO" id="GO:0046872">
    <property type="term" value="F:metal ion binding"/>
    <property type="evidence" value="ECO:0007669"/>
    <property type="project" value="UniProtKB-KW"/>
</dbReference>
<name>A0A0G2EYN6_PHACM</name>
<reference evidence="4 5" key="2">
    <citation type="submission" date="2015-05" db="EMBL/GenBank/DDBJ databases">
        <authorList>
            <person name="Morales-Cruz A."/>
            <person name="Amrine K.C."/>
            <person name="Cantu D."/>
        </authorList>
    </citation>
    <scope>NUCLEOTIDE SEQUENCE [LARGE SCALE GENOMIC DNA]</scope>
    <source>
        <strain evidence="4">UCRPC4</strain>
    </source>
</reference>
<dbReference type="InterPro" id="IPR050231">
    <property type="entry name" value="Iron_ascorbate_oxido_reductase"/>
</dbReference>
<dbReference type="Gene3D" id="2.60.120.330">
    <property type="entry name" value="B-lactam Antibiotic, Isopenicillin N Synthase, Chain"/>
    <property type="match status" value="1"/>
</dbReference>
<feature type="domain" description="Fe2OG dioxygenase" evidence="3">
    <location>
        <begin position="225"/>
        <end position="348"/>
    </location>
</feature>
<accession>A0A0G2EYN6</accession>
<dbReference type="PROSITE" id="PS51471">
    <property type="entry name" value="FE2OG_OXY"/>
    <property type="match status" value="1"/>
</dbReference>
<dbReference type="SUPFAM" id="SSF51197">
    <property type="entry name" value="Clavaminate synthase-like"/>
    <property type="match status" value="1"/>
</dbReference>
<dbReference type="PANTHER" id="PTHR47990">
    <property type="entry name" value="2-OXOGLUTARATE (2OG) AND FE(II)-DEPENDENT OXYGENASE SUPERFAMILY PROTEIN-RELATED"/>
    <property type="match status" value="1"/>
</dbReference>
<gene>
    <name evidence="4" type="ORF">UCRPC4_g00946</name>
</gene>
<keyword evidence="5" id="KW-1185">Reference proteome</keyword>
<comment type="similarity">
    <text evidence="1 2">Belongs to the iron/ascorbate-dependent oxidoreductase family.</text>
</comment>
<organism evidence="4 5">
    <name type="scientific">Phaeomoniella chlamydospora</name>
    <name type="common">Phaeoacremonium chlamydosporum</name>
    <dbReference type="NCBI Taxonomy" id="158046"/>
    <lineage>
        <taxon>Eukaryota</taxon>
        <taxon>Fungi</taxon>
        <taxon>Dikarya</taxon>
        <taxon>Ascomycota</taxon>
        <taxon>Pezizomycotina</taxon>
        <taxon>Eurotiomycetes</taxon>
        <taxon>Chaetothyriomycetidae</taxon>
        <taxon>Phaeomoniellales</taxon>
        <taxon>Phaeomoniellaceae</taxon>
        <taxon>Phaeomoniella</taxon>
    </lineage>
</organism>
<dbReference type="Proteomes" id="UP000053317">
    <property type="component" value="Unassembled WGS sequence"/>
</dbReference>
<evidence type="ECO:0000313" key="5">
    <source>
        <dbReference type="Proteomes" id="UP000053317"/>
    </source>
</evidence>
<dbReference type="InterPro" id="IPR044861">
    <property type="entry name" value="IPNS-like_FE2OG_OXY"/>
</dbReference>
<dbReference type="PRINTS" id="PR00682">
    <property type="entry name" value="IPNSYNTHASE"/>
</dbReference>
<protein>
    <submittedName>
        <fullName evidence="4">Putative gibberellin 3-beta</fullName>
    </submittedName>
</protein>
<keyword evidence="2" id="KW-0560">Oxidoreductase</keyword>
<keyword evidence="2" id="KW-0479">Metal-binding</keyword>
<evidence type="ECO:0000313" key="4">
    <source>
        <dbReference type="EMBL" id="KKY27712.1"/>
    </source>
</evidence>
<reference evidence="4 5" key="1">
    <citation type="submission" date="2015-05" db="EMBL/GenBank/DDBJ databases">
        <title>Distinctive expansion of gene families associated with plant cell wall degradation and secondary metabolism in the genomes of grapevine trunk pathogens.</title>
        <authorList>
            <person name="Lawrence D.P."/>
            <person name="Travadon R."/>
            <person name="Rolshausen P.E."/>
            <person name="Baumgartner K."/>
        </authorList>
    </citation>
    <scope>NUCLEOTIDE SEQUENCE [LARGE SCALE GENOMIC DNA]</scope>
    <source>
        <strain evidence="4">UCRPC4</strain>
    </source>
</reference>
<dbReference type="InterPro" id="IPR005123">
    <property type="entry name" value="Oxoglu/Fe-dep_dioxygenase_dom"/>
</dbReference>
<dbReference type="Pfam" id="PF14226">
    <property type="entry name" value="DIOX_N"/>
    <property type="match status" value="1"/>
</dbReference>
<evidence type="ECO:0000256" key="1">
    <source>
        <dbReference type="ARBA" id="ARBA00008056"/>
    </source>
</evidence>
<dbReference type="GO" id="GO:0044283">
    <property type="term" value="P:small molecule biosynthetic process"/>
    <property type="evidence" value="ECO:0007669"/>
    <property type="project" value="UniProtKB-ARBA"/>
</dbReference>
<dbReference type="AlphaFoldDB" id="A0A0G2EYN6"/>
<dbReference type="Pfam" id="PF03171">
    <property type="entry name" value="2OG-FeII_Oxy"/>
    <property type="match status" value="1"/>
</dbReference>
<dbReference type="EMBL" id="LCWF01000022">
    <property type="protein sequence ID" value="KKY27712.1"/>
    <property type="molecule type" value="Genomic_DNA"/>
</dbReference>
<dbReference type="GO" id="GO:0016491">
    <property type="term" value="F:oxidoreductase activity"/>
    <property type="evidence" value="ECO:0007669"/>
    <property type="project" value="UniProtKB-KW"/>
</dbReference>